<dbReference type="OrthoDB" id="1413770at2"/>
<dbReference type="AlphaFoldDB" id="A0A0M5MJM7"/>
<keyword evidence="4" id="KW-1185">Reference proteome</keyword>
<protein>
    <submittedName>
        <fullName evidence="3">Thioesterase</fullName>
    </submittedName>
</protein>
<dbReference type="InterPro" id="IPR029069">
    <property type="entry name" value="HotDog_dom_sf"/>
</dbReference>
<dbReference type="Proteomes" id="UP000059847">
    <property type="component" value="Chromosome"/>
</dbReference>
<dbReference type="InterPro" id="IPR049449">
    <property type="entry name" value="TesB_ACOT8-like_N"/>
</dbReference>
<dbReference type="InterPro" id="IPR042171">
    <property type="entry name" value="Acyl-CoA_hotdog"/>
</dbReference>
<gene>
    <name evidence="3" type="ORF">AOC03_04080</name>
</gene>
<reference evidence="3 4" key="1">
    <citation type="submission" date="2015-09" db="EMBL/GenBank/DDBJ databases">
        <title>Complete genome of Psychrobacter urativorans R10.10B.</title>
        <authorList>
            <person name="See-Too W.S."/>
            <person name="Chan K.G."/>
        </authorList>
    </citation>
    <scope>NUCLEOTIDE SEQUENCE [LARGE SCALE GENOMIC DNA]</scope>
    <source>
        <strain evidence="3 4">R10.10B</strain>
    </source>
</reference>
<dbReference type="STRING" id="45610.AOC03_04080"/>
<feature type="domain" description="Acyl-CoA thioesterase-like N-terminal HotDog" evidence="1">
    <location>
        <begin position="29"/>
        <end position="111"/>
    </location>
</feature>
<dbReference type="InterPro" id="IPR049450">
    <property type="entry name" value="ACOT8-like_C"/>
</dbReference>
<dbReference type="RefSeq" id="WP_062533716.1">
    <property type="nucleotide sequence ID" value="NZ_CP012678.1"/>
</dbReference>
<feature type="domain" description="Acyl-CoA thioesterase-like C-terminal" evidence="2">
    <location>
        <begin position="132"/>
        <end position="266"/>
    </location>
</feature>
<evidence type="ECO:0000259" key="2">
    <source>
        <dbReference type="Pfam" id="PF20789"/>
    </source>
</evidence>
<dbReference type="KEGG" id="pur:AOC03_04080"/>
<dbReference type="Pfam" id="PF20789">
    <property type="entry name" value="4HBT_3C"/>
    <property type="match status" value="1"/>
</dbReference>
<accession>A0A0M5MJM7</accession>
<organism evidence="3 4">
    <name type="scientific">Psychrobacter urativorans</name>
    <dbReference type="NCBI Taxonomy" id="45610"/>
    <lineage>
        <taxon>Bacteria</taxon>
        <taxon>Pseudomonadati</taxon>
        <taxon>Pseudomonadota</taxon>
        <taxon>Gammaproteobacteria</taxon>
        <taxon>Moraxellales</taxon>
        <taxon>Moraxellaceae</taxon>
        <taxon>Psychrobacter</taxon>
    </lineage>
</organism>
<proteinExistence type="predicted"/>
<name>A0A0M5MJM7_9GAMM</name>
<dbReference type="SUPFAM" id="SSF54637">
    <property type="entry name" value="Thioesterase/thiol ester dehydrase-isomerase"/>
    <property type="match status" value="1"/>
</dbReference>
<evidence type="ECO:0000259" key="1">
    <source>
        <dbReference type="Pfam" id="PF13622"/>
    </source>
</evidence>
<dbReference type="EMBL" id="CP012678">
    <property type="protein sequence ID" value="ALF59330.1"/>
    <property type="molecule type" value="Genomic_DNA"/>
</dbReference>
<dbReference type="Pfam" id="PF13622">
    <property type="entry name" value="4HBT_3"/>
    <property type="match status" value="1"/>
</dbReference>
<evidence type="ECO:0000313" key="3">
    <source>
        <dbReference type="EMBL" id="ALF59330.1"/>
    </source>
</evidence>
<evidence type="ECO:0000313" key="4">
    <source>
        <dbReference type="Proteomes" id="UP000059847"/>
    </source>
</evidence>
<sequence>MSAYYHCIHREQQADGVSVAYYQPTEHTEGTWNTLDQHMASATGLLTRELSQFAPQDNMRLARISLDILGRIPLAESTITTRFIRTGKTIELIESVLSCSGRDCIIARAWRLMTQDTRAIAGIEDPVAPYQPEQLSEWQEMHNWPGGYIKSLRLVSAPNRRPGRGMVWVTTDVEMVAGEPTDDLTHLMGMVDTANGIVPRTGLGLDEAQWMFPNTDLQIHMHRLPQGRWLGIDAVQQYGSDGIGLTSAVLHDIYGPFGRSEQILTVRPMPC</sequence>
<dbReference type="Gene3D" id="2.40.160.210">
    <property type="entry name" value="Acyl-CoA thioesterase, double hotdog domain"/>
    <property type="match status" value="1"/>
</dbReference>